<name>A0A411WI49_9GAMM</name>
<dbReference type="Proteomes" id="UP000293154">
    <property type="component" value="Chromosome"/>
</dbReference>
<gene>
    <name evidence="1" type="ORF">EKN56_04785</name>
    <name evidence="2" type="ORF">EKN56_06305</name>
</gene>
<evidence type="ECO:0000313" key="3">
    <source>
        <dbReference type="Proteomes" id="UP000293154"/>
    </source>
</evidence>
<dbReference type="Pfam" id="PF06995">
    <property type="entry name" value="Phage_P2_GpU"/>
    <property type="match status" value="1"/>
</dbReference>
<evidence type="ECO:0000313" key="2">
    <source>
        <dbReference type="EMBL" id="QBH96043.1"/>
    </source>
</evidence>
<reference evidence="1 3" key="1">
    <citation type="submission" date="2019-03" db="EMBL/GenBank/DDBJ databases">
        <title>Pragia sp. nov. isolated from the gut tract of Carduelis flavirostris.</title>
        <authorList>
            <person name="Ge Y."/>
        </authorList>
    </citation>
    <scope>NUCLEOTIDE SEQUENCE [LARGE SCALE GENOMIC DNA]</scope>
    <source>
        <strain evidence="1 3">CF-458</strain>
    </source>
</reference>
<dbReference type="InterPro" id="IPR009734">
    <property type="entry name" value="Myoviridae_GpU"/>
</dbReference>
<dbReference type="EMBL" id="CP034752">
    <property type="protein sequence ID" value="QBH95774.1"/>
    <property type="molecule type" value="Genomic_DNA"/>
</dbReference>
<dbReference type="EMBL" id="CP034752">
    <property type="protein sequence ID" value="QBH96043.1"/>
    <property type="molecule type" value="Genomic_DNA"/>
</dbReference>
<evidence type="ECO:0000313" key="1">
    <source>
        <dbReference type="EMBL" id="QBH95774.1"/>
    </source>
</evidence>
<sequence>MKRWAILGDFSFDILSSPHAYGHRSSVTWAEHALIQGKPKLEYVGDELDEITFEVLFHSHLVKTETQLRLLREAKEKHEPMALVMGDGDYKVPYVIANVDTNANTTTPGGRIRSATVSLTLREYTGEFTRAAPGEGLLGSLLTYVDAKTGTDLKNMAQEAIGYAKTAMNVINAGIDAYHEIKENPLSVLGALSELSSITGGAIGPLEQLSGLADVFRDGQELVDAGKQALDDVRQAVDYLKDDSLSIWDRLDSAADSMGNASSSLENASSNALALSVGVATRRLLS</sequence>
<dbReference type="KEGG" id="prag:EKN56_06305"/>
<keyword evidence="3" id="KW-1185">Reference proteome</keyword>
<dbReference type="RefSeq" id="WP_130590761.1">
    <property type="nucleotide sequence ID" value="NZ_CP034752.1"/>
</dbReference>
<organism evidence="1 3">
    <name type="scientific">Limnobaculum zhutongyuii</name>
    <dbReference type="NCBI Taxonomy" id="2498113"/>
    <lineage>
        <taxon>Bacteria</taxon>
        <taxon>Pseudomonadati</taxon>
        <taxon>Pseudomonadota</taxon>
        <taxon>Gammaproteobacteria</taxon>
        <taxon>Enterobacterales</taxon>
        <taxon>Budviciaceae</taxon>
        <taxon>Limnobaculum</taxon>
    </lineage>
</organism>
<dbReference type="KEGG" id="prag:EKN56_04785"/>
<dbReference type="AlphaFoldDB" id="A0A411WI49"/>
<dbReference type="OrthoDB" id="9032474at2"/>
<proteinExistence type="predicted"/>
<accession>A0A411WI49</accession>
<protein>
    <submittedName>
        <fullName evidence="1">Phage tail protein</fullName>
    </submittedName>
</protein>